<dbReference type="GO" id="GO:0005524">
    <property type="term" value="F:ATP binding"/>
    <property type="evidence" value="ECO:0007669"/>
    <property type="project" value="UniProtKB-KW"/>
</dbReference>
<feature type="domain" description="ABC transporter" evidence="6">
    <location>
        <begin position="8"/>
        <end position="247"/>
    </location>
</feature>
<dbReference type="AlphaFoldDB" id="A0A0K1QGG6"/>
<feature type="transmembrane region" description="Helical" evidence="5">
    <location>
        <begin position="381"/>
        <end position="404"/>
    </location>
</feature>
<evidence type="ECO:0000259" key="6">
    <source>
        <dbReference type="PROSITE" id="PS50893"/>
    </source>
</evidence>
<evidence type="ECO:0000313" key="8">
    <source>
        <dbReference type="Proteomes" id="UP000064967"/>
    </source>
</evidence>
<dbReference type="PANTHER" id="PTHR24220">
    <property type="entry name" value="IMPORT ATP-BINDING PROTEIN"/>
    <property type="match status" value="1"/>
</dbReference>
<dbReference type="InterPro" id="IPR003593">
    <property type="entry name" value="AAA+_ATPase"/>
</dbReference>
<dbReference type="GO" id="GO:0022857">
    <property type="term" value="F:transmembrane transporter activity"/>
    <property type="evidence" value="ECO:0007669"/>
    <property type="project" value="UniProtKB-ARBA"/>
</dbReference>
<dbReference type="FunFam" id="3.40.50.300:FF:000032">
    <property type="entry name" value="Export ABC transporter ATP-binding protein"/>
    <property type="match status" value="1"/>
</dbReference>
<name>A0A0K1QGG6_9BACT</name>
<dbReference type="InterPro" id="IPR017871">
    <property type="entry name" value="ABC_transporter-like_CS"/>
</dbReference>
<gene>
    <name evidence="7" type="ORF">AKJ09_11400</name>
</gene>
<reference evidence="7 8" key="1">
    <citation type="submission" date="2015-08" db="EMBL/GenBank/DDBJ databases">
        <authorList>
            <person name="Babu N.S."/>
            <person name="Beckwith C.J."/>
            <person name="Beseler K.G."/>
            <person name="Brison A."/>
            <person name="Carone J.V."/>
            <person name="Caskin T.P."/>
            <person name="Diamond M."/>
            <person name="Durham M.E."/>
            <person name="Foxe J.M."/>
            <person name="Go M."/>
            <person name="Henderson B.A."/>
            <person name="Jones I.B."/>
            <person name="McGettigan J.A."/>
            <person name="Micheletti S.J."/>
            <person name="Nasrallah M.E."/>
            <person name="Ortiz D."/>
            <person name="Piller C.R."/>
            <person name="Privatt S.R."/>
            <person name="Schneider S.L."/>
            <person name="Sharp S."/>
            <person name="Smith T.C."/>
            <person name="Stanton J.D."/>
            <person name="Ullery H.E."/>
            <person name="Wilson R.J."/>
            <person name="Serrano M.G."/>
            <person name="Buck G."/>
            <person name="Lee V."/>
            <person name="Wang Y."/>
            <person name="Carvalho R."/>
            <person name="Voegtly L."/>
            <person name="Shi R."/>
            <person name="Duckworth R."/>
            <person name="Johnson A."/>
            <person name="Loviza R."/>
            <person name="Walstead R."/>
            <person name="Shah Z."/>
            <person name="Kiflezghi M."/>
            <person name="Wade K."/>
            <person name="Ball S.L."/>
            <person name="Bradley K.W."/>
            <person name="Asai D.J."/>
            <person name="Bowman C.A."/>
            <person name="Russell D.A."/>
            <person name="Pope W.H."/>
            <person name="Jacobs-Sera D."/>
            <person name="Hendrix R.W."/>
            <person name="Hatfull G.F."/>
        </authorList>
    </citation>
    <scope>NUCLEOTIDE SEQUENCE [LARGE SCALE GENOMIC DNA]</scope>
    <source>
        <strain evidence="7 8">DSM 27648</strain>
    </source>
</reference>
<dbReference type="CDD" id="cd03255">
    <property type="entry name" value="ABC_MJ0796_LolCDE_FtsE"/>
    <property type="match status" value="1"/>
</dbReference>
<feature type="transmembrane region" description="Helical" evidence="5">
    <location>
        <begin position="306"/>
        <end position="325"/>
    </location>
</feature>
<dbReference type="SMART" id="SM00382">
    <property type="entry name" value="AAA"/>
    <property type="match status" value="1"/>
</dbReference>
<dbReference type="Proteomes" id="UP000064967">
    <property type="component" value="Chromosome"/>
</dbReference>
<evidence type="ECO:0000256" key="2">
    <source>
        <dbReference type="ARBA" id="ARBA00022741"/>
    </source>
</evidence>
<dbReference type="Gene3D" id="3.40.50.300">
    <property type="entry name" value="P-loop containing nucleotide triphosphate hydrolases"/>
    <property type="match status" value="1"/>
</dbReference>
<feature type="transmembrane region" description="Helical" evidence="5">
    <location>
        <begin position="275"/>
        <end position="294"/>
    </location>
</feature>
<evidence type="ECO:0000313" key="7">
    <source>
        <dbReference type="EMBL" id="AKV04737.1"/>
    </source>
</evidence>
<keyword evidence="3 7" id="KW-0067">ATP-binding</keyword>
<dbReference type="STRING" id="1391654.AKJ09_11400"/>
<protein>
    <submittedName>
        <fullName evidence="7">Cell division transporter, ATP-binding protein FtsE</fullName>
    </submittedName>
</protein>
<dbReference type="KEGG" id="llu:AKJ09_11400"/>
<dbReference type="InterPro" id="IPR003439">
    <property type="entry name" value="ABC_transporter-like_ATP-bd"/>
</dbReference>
<accession>A0A0K1QGG6</accession>
<dbReference type="Pfam" id="PF00005">
    <property type="entry name" value="ABC_tran"/>
    <property type="match status" value="1"/>
</dbReference>
<keyword evidence="5" id="KW-1133">Transmembrane helix</keyword>
<evidence type="ECO:0000256" key="4">
    <source>
        <dbReference type="ARBA" id="ARBA00038388"/>
    </source>
</evidence>
<keyword evidence="8" id="KW-1185">Reference proteome</keyword>
<dbReference type="PANTHER" id="PTHR24220:SF86">
    <property type="entry name" value="ABC TRANSPORTER ABCH.1"/>
    <property type="match status" value="1"/>
</dbReference>
<dbReference type="GO" id="GO:0051301">
    <property type="term" value="P:cell division"/>
    <property type="evidence" value="ECO:0007669"/>
    <property type="project" value="UniProtKB-KW"/>
</dbReference>
<keyword evidence="5" id="KW-0472">Membrane</keyword>
<dbReference type="InterPro" id="IPR017911">
    <property type="entry name" value="MacB-like_ATP-bd"/>
</dbReference>
<evidence type="ECO:0000256" key="1">
    <source>
        <dbReference type="ARBA" id="ARBA00022448"/>
    </source>
</evidence>
<dbReference type="EMBL" id="CP012333">
    <property type="protein sequence ID" value="AKV04737.1"/>
    <property type="molecule type" value="Genomic_DNA"/>
</dbReference>
<comment type="similarity">
    <text evidence="4">Belongs to the ABC transporter superfamily. Macrolide exporter (TC 3.A.1.122) family.</text>
</comment>
<dbReference type="GO" id="GO:0098796">
    <property type="term" value="C:membrane protein complex"/>
    <property type="evidence" value="ECO:0007669"/>
    <property type="project" value="UniProtKB-ARBA"/>
</dbReference>
<dbReference type="PROSITE" id="PS00211">
    <property type="entry name" value="ABC_TRANSPORTER_1"/>
    <property type="match status" value="1"/>
</dbReference>
<evidence type="ECO:0000256" key="3">
    <source>
        <dbReference type="ARBA" id="ARBA00022840"/>
    </source>
</evidence>
<dbReference type="PATRIC" id="fig|1391654.3.peg.11570"/>
<dbReference type="PROSITE" id="PS50893">
    <property type="entry name" value="ABC_TRANSPORTER_2"/>
    <property type="match status" value="1"/>
</dbReference>
<dbReference type="GO" id="GO:0016887">
    <property type="term" value="F:ATP hydrolysis activity"/>
    <property type="evidence" value="ECO:0007669"/>
    <property type="project" value="InterPro"/>
</dbReference>
<feature type="transmembrane region" description="Helical" evidence="5">
    <location>
        <begin position="341"/>
        <end position="361"/>
    </location>
</feature>
<sequence length="416" mass="44070">MSSPNALITLKHVEKDYESGAGVVRALRDVQLEIKQGEFVAIVGTSGSGKSTLMNILGCLDRPTRGVYELSGFDVGARSSDARAVLRNRLIGFIFQGFNLLPRTTALENVELPLVYRGVSAGQRRKMAMEALSAVGLGGRVHHTPNQLSGGQQQRVAIARALVTGPPMLLADEPTGNLDTRTSLEVLALLQRLNRERGITIVLVTHEHDIASCASRVVTFRDGRVVSDAVAEVPINAAAELEKLPPAETSTLGHDDEADDPVVAARRRMGGPVPAMAYVSMAIAGVLGAILGSIYTSKILTIPTPIPPVAFAFFFEAIAAAWYAGKKLGRPFTIDQRARLSLFYTLGVAGVFAPLLALGVLPGSKGLLDRLAELSPRGVVGALFVVALGLATMALARFLVIALVTPLVSPRSRSTA</sequence>
<keyword evidence="7" id="KW-0131">Cell cycle</keyword>
<keyword evidence="5" id="KW-0812">Transmembrane</keyword>
<keyword evidence="2" id="KW-0547">Nucleotide-binding</keyword>
<proteinExistence type="inferred from homology"/>
<keyword evidence="7" id="KW-0132">Cell division</keyword>
<dbReference type="SUPFAM" id="SSF52540">
    <property type="entry name" value="P-loop containing nucleoside triphosphate hydrolases"/>
    <property type="match status" value="1"/>
</dbReference>
<dbReference type="GO" id="GO:0005886">
    <property type="term" value="C:plasma membrane"/>
    <property type="evidence" value="ECO:0007669"/>
    <property type="project" value="TreeGrafter"/>
</dbReference>
<dbReference type="InterPro" id="IPR015854">
    <property type="entry name" value="ABC_transpr_LolD-like"/>
</dbReference>
<organism evidence="7 8">
    <name type="scientific">Labilithrix luteola</name>
    <dbReference type="NCBI Taxonomy" id="1391654"/>
    <lineage>
        <taxon>Bacteria</taxon>
        <taxon>Pseudomonadati</taxon>
        <taxon>Myxococcota</taxon>
        <taxon>Polyangia</taxon>
        <taxon>Polyangiales</taxon>
        <taxon>Labilitrichaceae</taxon>
        <taxon>Labilithrix</taxon>
    </lineage>
</organism>
<evidence type="ECO:0000256" key="5">
    <source>
        <dbReference type="SAM" id="Phobius"/>
    </source>
</evidence>
<keyword evidence="1" id="KW-0813">Transport</keyword>
<dbReference type="InterPro" id="IPR027417">
    <property type="entry name" value="P-loop_NTPase"/>
</dbReference>